<proteinExistence type="predicted"/>
<organism evidence="2 3">
    <name type="scientific">Citrus sinensis</name>
    <name type="common">Sweet orange</name>
    <name type="synonym">Citrus aurantium var. sinensis</name>
    <dbReference type="NCBI Taxonomy" id="2711"/>
    <lineage>
        <taxon>Eukaryota</taxon>
        <taxon>Viridiplantae</taxon>
        <taxon>Streptophyta</taxon>
        <taxon>Embryophyta</taxon>
        <taxon>Tracheophyta</taxon>
        <taxon>Spermatophyta</taxon>
        <taxon>Magnoliopsida</taxon>
        <taxon>eudicotyledons</taxon>
        <taxon>Gunneridae</taxon>
        <taxon>Pentapetalae</taxon>
        <taxon>rosids</taxon>
        <taxon>malvids</taxon>
        <taxon>Sapindales</taxon>
        <taxon>Rutaceae</taxon>
        <taxon>Aurantioideae</taxon>
        <taxon>Citrus</taxon>
    </lineage>
</organism>
<accession>A0A067DVZ7</accession>
<feature type="compositionally biased region" description="Polar residues" evidence="1">
    <location>
        <begin position="30"/>
        <end position="66"/>
    </location>
</feature>
<dbReference type="EMBL" id="KK785434">
    <property type="protein sequence ID" value="KDO42781.1"/>
    <property type="molecule type" value="Genomic_DNA"/>
</dbReference>
<evidence type="ECO:0000313" key="3">
    <source>
        <dbReference type="Proteomes" id="UP000027120"/>
    </source>
</evidence>
<dbReference type="Proteomes" id="UP000027120">
    <property type="component" value="Unassembled WGS sequence"/>
</dbReference>
<feature type="region of interest" description="Disordered" evidence="1">
    <location>
        <begin position="25"/>
        <end position="66"/>
    </location>
</feature>
<reference evidence="2 3" key="1">
    <citation type="submission" date="2014-04" db="EMBL/GenBank/DDBJ databases">
        <authorList>
            <consortium name="International Citrus Genome Consortium"/>
            <person name="Gmitter F."/>
            <person name="Chen C."/>
            <person name="Farmerie W."/>
            <person name="Harkins T."/>
            <person name="Desany B."/>
            <person name="Mohiuddin M."/>
            <person name="Kodira C."/>
            <person name="Borodovsky M."/>
            <person name="Lomsadze A."/>
            <person name="Burns P."/>
            <person name="Jenkins J."/>
            <person name="Prochnik S."/>
            <person name="Shu S."/>
            <person name="Chapman J."/>
            <person name="Pitluck S."/>
            <person name="Schmutz J."/>
            <person name="Rokhsar D."/>
        </authorList>
    </citation>
    <scope>NUCLEOTIDE SEQUENCE</scope>
</reference>
<evidence type="ECO:0000313" key="2">
    <source>
        <dbReference type="EMBL" id="KDO42781.1"/>
    </source>
</evidence>
<gene>
    <name evidence="2" type="ORF">CISIN_1g035372mg</name>
</gene>
<keyword evidence="3" id="KW-1185">Reference proteome</keyword>
<protein>
    <submittedName>
        <fullName evidence="2">Uncharacterized protein</fullName>
    </submittedName>
</protein>
<name>A0A067DVZ7_CITSI</name>
<sequence length="66" mass="7086">MITMLPLCAIRCRTLTTIKALVESRPEVGSSRNNRIGSERGSLNSAENMSVSSTVSIGNKRSSCIT</sequence>
<dbReference type="AlphaFoldDB" id="A0A067DVZ7"/>
<evidence type="ECO:0000256" key="1">
    <source>
        <dbReference type="SAM" id="MobiDB-lite"/>
    </source>
</evidence>